<keyword evidence="1" id="KW-0472">Membrane</keyword>
<gene>
    <name evidence="2" type="ORF">LEM8419_01672</name>
</gene>
<reference evidence="2" key="1">
    <citation type="submission" date="2021-12" db="EMBL/GenBank/DDBJ databases">
        <authorList>
            <person name="Rodrigo-Torres L."/>
            <person name="Arahal R. D."/>
            <person name="Lucena T."/>
        </authorList>
    </citation>
    <scope>NUCLEOTIDE SEQUENCE</scope>
    <source>
        <strain evidence="2">CECT 8419</strain>
    </source>
</reference>
<evidence type="ECO:0000313" key="3">
    <source>
        <dbReference type="Proteomes" id="UP000837803"/>
    </source>
</evidence>
<organism evidence="2 3">
    <name type="scientific">Neolewinella maritima</name>
    <dbReference type="NCBI Taxonomy" id="1383882"/>
    <lineage>
        <taxon>Bacteria</taxon>
        <taxon>Pseudomonadati</taxon>
        <taxon>Bacteroidota</taxon>
        <taxon>Saprospiria</taxon>
        <taxon>Saprospirales</taxon>
        <taxon>Lewinellaceae</taxon>
        <taxon>Neolewinella</taxon>
    </lineage>
</organism>
<feature type="transmembrane region" description="Helical" evidence="1">
    <location>
        <begin position="137"/>
        <end position="158"/>
    </location>
</feature>
<protein>
    <recommendedName>
        <fullName evidence="4">DUF4199 domain-containing protein</fullName>
    </recommendedName>
</protein>
<feature type="transmembrane region" description="Helical" evidence="1">
    <location>
        <begin position="33"/>
        <end position="52"/>
    </location>
</feature>
<proteinExistence type="predicted"/>
<keyword evidence="1" id="KW-0812">Transmembrane</keyword>
<evidence type="ECO:0008006" key="4">
    <source>
        <dbReference type="Google" id="ProtNLM"/>
    </source>
</evidence>
<sequence length="170" mass="18925">MAQTTETTSHENPPKLDAPIAHDFNVDKEGRKYGILLGILVAVYLLIVNAITTELSMSLRFAKHLLIIPVVWYATKAYADAIYSSNSIFKAEIGLLFRIGVWATIVLAVGNITLSAIKPELGFEQFMNDNESFGDAMMNSFFVAMETLVFVLIIGFVFMQYYKRGGSPED</sequence>
<comment type="caution">
    <text evidence="2">The sequence shown here is derived from an EMBL/GenBank/DDBJ whole genome shotgun (WGS) entry which is preliminary data.</text>
</comment>
<evidence type="ECO:0000313" key="2">
    <source>
        <dbReference type="EMBL" id="CAH1000519.1"/>
    </source>
</evidence>
<keyword evidence="1" id="KW-1133">Transmembrane helix</keyword>
<name>A0ABN8F8J0_9BACT</name>
<evidence type="ECO:0000256" key="1">
    <source>
        <dbReference type="SAM" id="Phobius"/>
    </source>
</evidence>
<accession>A0ABN8F8J0</accession>
<dbReference type="RefSeq" id="WP_238750569.1">
    <property type="nucleotide sequence ID" value="NZ_CAKLPZ010000001.1"/>
</dbReference>
<dbReference type="Proteomes" id="UP000837803">
    <property type="component" value="Unassembled WGS sequence"/>
</dbReference>
<dbReference type="EMBL" id="CAKLPZ010000001">
    <property type="protein sequence ID" value="CAH1000519.1"/>
    <property type="molecule type" value="Genomic_DNA"/>
</dbReference>
<feature type="transmembrane region" description="Helical" evidence="1">
    <location>
        <begin position="95"/>
        <end position="117"/>
    </location>
</feature>
<keyword evidence="3" id="KW-1185">Reference proteome</keyword>
<feature type="transmembrane region" description="Helical" evidence="1">
    <location>
        <begin position="64"/>
        <end position="83"/>
    </location>
</feature>